<gene>
    <name evidence="1" type="ORF">FHW18_001723</name>
</gene>
<protein>
    <submittedName>
        <fullName evidence="1">Ornithine cyclodeaminase/alanine dehydrogenase</fullName>
        <ecNumber evidence="1">1.4.1.1</ecNumber>
        <ecNumber evidence="1">4.3.1.12</ecNumber>
    </submittedName>
</protein>
<evidence type="ECO:0000313" key="2">
    <source>
        <dbReference type="Proteomes" id="UP000542125"/>
    </source>
</evidence>
<dbReference type="PIRSF" id="PIRSF001439">
    <property type="entry name" value="CryM"/>
    <property type="match status" value="1"/>
</dbReference>
<dbReference type="SUPFAM" id="SSF51735">
    <property type="entry name" value="NAD(P)-binding Rossmann-fold domains"/>
    <property type="match status" value="1"/>
</dbReference>
<comment type="caution">
    <text evidence="1">The sequence shown here is derived from an EMBL/GenBank/DDBJ whole genome shotgun (WGS) entry which is preliminary data.</text>
</comment>
<dbReference type="EC" id="4.3.1.12" evidence="1"/>
<dbReference type="EC" id="1.4.1.1" evidence="1"/>
<dbReference type="PANTHER" id="PTHR13812">
    <property type="entry name" value="KETIMINE REDUCTASE MU-CRYSTALLIN"/>
    <property type="match status" value="1"/>
</dbReference>
<dbReference type="GO" id="GO:0000286">
    <property type="term" value="F:alanine dehydrogenase activity"/>
    <property type="evidence" value="ECO:0007669"/>
    <property type="project" value="UniProtKB-EC"/>
</dbReference>
<dbReference type="InterPro" id="IPR023401">
    <property type="entry name" value="ODC_N"/>
</dbReference>
<reference evidence="1 2" key="1">
    <citation type="submission" date="2020-07" db="EMBL/GenBank/DDBJ databases">
        <title>Genomic Encyclopedia of Type Strains, Phase IV (KMG-V): Genome sequencing to study the core and pangenomes of soil and plant-associated prokaryotes.</title>
        <authorList>
            <person name="Whitman W."/>
        </authorList>
    </citation>
    <scope>NUCLEOTIDE SEQUENCE [LARGE SCALE GENOMIC DNA]</scope>
    <source>
        <strain evidence="1 2">SAS40</strain>
    </source>
</reference>
<dbReference type="InterPro" id="IPR036291">
    <property type="entry name" value="NAD(P)-bd_dom_sf"/>
</dbReference>
<organism evidence="1 2">
    <name type="scientific">Pigmentiphaga litoralis</name>
    <dbReference type="NCBI Taxonomy" id="516702"/>
    <lineage>
        <taxon>Bacteria</taxon>
        <taxon>Pseudomonadati</taxon>
        <taxon>Pseudomonadota</taxon>
        <taxon>Betaproteobacteria</taxon>
        <taxon>Burkholderiales</taxon>
        <taxon>Alcaligenaceae</taxon>
        <taxon>Pigmentiphaga</taxon>
    </lineage>
</organism>
<dbReference type="Pfam" id="PF02423">
    <property type="entry name" value="OCD_Mu_crystall"/>
    <property type="match status" value="1"/>
</dbReference>
<dbReference type="Proteomes" id="UP000542125">
    <property type="component" value="Unassembled WGS sequence"/>
</dbReference>
<dbReference type="Gene3D" id="3.40.50.720">
    <property type="entry name" value="NAD(P)-binding Rossmann-like Domain"/>
    <property type="match status" value="1"/>
</dbReference>
<dbReference type="GO" id="GO:0005737">
    <property type="term" value="C:cytoplasm"/>
    <property type="evidence" value="ECO:0007669"/>
    <property type="project" value="TreeGrafter"/>
</dbReference>
<dbReference type="RefSeq" id="WP_257022145.1">
    <property type="nucleotide sequence ID" value="NZ_JACBYR010000001.1"/>
</dbReference>
<dbReference type="EMBL" id="JACBYR010000001">
    <property type="protein sequence ID" value="NYE82452.1"/>
    <property type="molecule type" value="Genomic_DNA"/>
</dbReference>
<keyword evidence="2" id="KW-1185">Reference proteome</keyword>
<dbReference type="PANTHER" id="PTHR13812:SF19">
    <property type="entry name" value="KETIMINE REDUCTASE MU-CRYSTALLIN"/>
    <property type="match status" value="1"/>
</dbReference>
<keyword evidence="1" id="KW-0456">Lyase</keyword>
<dbReference type="AlphaFoldDB" id="A0A7Y9ISV5"/>
<accession>A0A7Y9ISV5</accession>
<sequence length="338" mass="36036">MTATLPRAAVQVPTVFISDDAVMHLTDWPSAIAALRQAYESPVTPDMVPPRMMARGQGFWLRSLCAVSPSGETMGSKLIAASPRAHRASYLISLFDQRTMDLVALIDGNQITGIRTAATAALAVDLLAPRKRLRVAVIGSGFEAQGQLAALLSIRPVERVRVYSPTPASRARFVDRFLAKVNDVQAAESARQAVEGADVVLCAARSRDESPVLSGAWLEAGMTVVSIGSTLPEQREIDADAMARAAIIVADMPDEVAHDTGDAIAARRAHIDIDSKLISLADLASGRAAGRRSPDAIALYKSVGSALQDVVIAEALWRKARDEGHCTVLPQTILTIDK</sequence>
<evidence type="ECO:0000313" key="1">
    <source>
        <dbReference type="EMBL" id="NYE82452.1"/>
    </source>
</evidence>
<proteinExistence type="predicted"/>
<name>A0A7Y9ISV5_9BURK</name>
<dbReference type="InterPro" id="IPR003462">
    <property type="entry name" value="ODC_Mu_crystall"/>
</dbReference>
<dbReference type="Gene3D" id="3.30.1780.10">
    <property type="entry name" value="ornithine cyclodeaminase, domain 1"/>
    <property type="match status" value="1"/>
</dbReference>
<dbReference type="GO" id="GO:0008473">
    <property type="term" value="F:ornithine cyclodeaminase activity"/>
    <property type="evidence" value="ECO:0007669"/>
    <property type="project" value="UniProtKB-EC"/>
</dbReference>
<keyword evidence="1" id="KW-0560">Oxidoreductase</keyword>